<protein>
    <recommendedName>
        <fullName evidence="4">DUF3887 domain-containing protein</fullName>
    </recommendedName>
</protein>
<sequence>MKSIIYLLFSFLLISCSFNQIYKDQESDKKDGEQITQKFYWEILHGSIQDNIYNLFSEKFFEVTDKEKLNELLSTTNNIGPIQDFYLVKWETLVVKGSDARSQYLFTYDVKRGTETTHETFSMEKDENGDIKIVGYNVSQDLSNK</sequence>
<dbReference type="PROSITE" id="PS51257">
    <property type="entry name" value="PROKAR_LIPOPROTEIN"/>
    <property type="match status" value="1"/>
</dbReference>
<evidence type="ECO:0000256" key="1">
    <source>
        <dbReference type="SAM" id="SignalP"/>
    </source>
</evidence>
<comment type="caution">
    <text evidence="2">The sequence shown here is derived from an EMBL/GenBank/DDBJ whole genome shotgun (WGS) entry which is preliminary data.</text>
</comment>
<reference evidence="3" key="1">
    <citation type="journal article" date="2019" name="Int. J. Syst. Evol. Microbiol.">
        <title>The Global Catalogue of Microorganisms (GCM) 10K type strain sequencing project: providing services to taxonomists for standard genome sequencing and annotation.</title>
        <authorList>
            <consortium name="The Broad Institute Genomics Platform"/>
            <consortium name="The Broad Institute Genome Sequencing Center for Infectious Disease"/>
            <person name="Wu L."/>
            <person name="Ma J."/>
        </authorList>
    </citation>
    <scope>NUCLEOTIDE SEQUENCE [LARGE SCALE GENOMIC DNA]</scope>
    <source>
        <strain evidence="3">JCM 18019</strain>
    </source>
</reference>
<organism evidence="2 3">
    <name type="scientific">Chryseobacterium ginsengisoli</name>
    <dbReference type="NCBI Taxonomy" id="363853"/>
    <lineage>
        <taxon>Bacteria</taxon>
        <taxon>Pseudomonadati</taxon>
        <taxon>Bacteroidota</taxon>
        <taxon>Flavobacteriia</taxon>
        <taxon>Flavobacteriales</taxon>
        <taxon>Weeksellaceae</taxon>
        <taxon>Chryseobacterium group</taxon>
        <taxon>Chryseobacterium</taxon>
    </lineage>
</organism>
<gene>
    <name evidence="2" type="ORF">GCM10023210_30150</name>
</gene>
<name>A0ABP9MGI1_9FLAO</name>
<evidence type="ECO:0000313" key="2">
    <source>
        <dbReference type="EMBL" id="GAA5096415.1"/>
    </source>
</evidence>
<accession>A0ABP9MGI1</accession>
<evidence type="ECO:0000313" key="3">
    <source>
        <dbReference type="Proteomes" id="UP001500353"/>
    </source>
</evidence>
<dbReference type="EMBL" id="BAABHX010000005">
    <property type="protein sequence ID" value="GAA5096415.1"/>
    <property type="molecule type" value="Genomic_DNA"/>
</dbReference>
<keyword evidence="3" id="KW-1185">Reference proteome</keyword>
<evidence type="ECO:0008006" key="4">
    <source>
        <dbReference type="Google" id="ProtNLM"/>
    </source>
</evidence>
<feature type="signal peptide" evidence="1">
    <location>
        <begin position="1"/>
        <end position="22"/>
    </location>
</feature>
<dbReference type="RefSeq" id="WP_345205769.1">
    <property type="nucleotide sequence ID" value="NZ_BAABHX010000005.1"/>
</dbReference>
<keyword evidence="1" id="KW-0732">Signal</keyword>
<feature type="chain" id="PRO_5047241981" description="DUF3887 domain-containing protein" evidence="1">
    <location>
        <begin position="23"/>
        <end position="145"/>
    </location>
</feature>
<dbReference type="Proteomes" id="UP001500353">
    <property type="component" value="Unassembled WGS sequence"/>
</dbReference>
<proteinExistence type="predicted"/>